<name>A0AAV5HRP4_9ROSI</name>
<evidence type="ECO:0000313" key="2">
    <source>
        <dbReference type="Proteomes" id="UP001054252"/>
    </source>
</evidence>
<sequence length="157" mass="17173">MGLWIVSEGKAINYGTSAASLLFTGSSHQNCCLSSRLLSCPAFVDVVRPNQFSFAVFAGETAAVPKDCSSEQISFSDSVSVPDEPMMDGGEKDEEESFDSHKMIRVCDKLIEIFMVDKPTPADWRRGYLLLVKNGIISVLISITVVRTEQIARMISG</sequence>
<proteinExistence type="predicted"/>
<dbReference type="GO" id="GO:0009535">
    <property type="term" value="C:chloroplast thylakoid membrane"/>
    <property type="evidence" value="ECO:0007669"/>
    <property type="project" value="TreeGrafter"/>
</dbReference>
<accession>A0AAV5HRP4</accession>
<protein>
    <submittedName>
        <fullName evidence="1">Uncharacterized protein</fullName>
    </submittedName>
</protein>
<dbReference type="PANTHER" id="PTHR31755">
    <property type="entry name" value="FOLATE RECEPTOR-LIKE"/>
    <property type="match status" value="1"/>
</dbReference>
<dbReference type="EMBL" id="BPVZ01000002">
    <property type="protein sequence ID" value="GKU87685.1"/>
    <property type="molecule type" value="Genomic_DNA"/>
</dbReference>
<reference evidence="1 2" key="1">
    <citation type="journal article" date="2021" name="Commun. Biol.">
        <title>The genome of Shorea leprosula (Dipterocarpaceae) highlights the ecological relevance of drought in aseasonal tropical rainforests.</title>
        <authorList>
            <person name="Ng K.K.S."/>
            <person name="Kobayashi M.J."/>
            <person name="Fawcett J.A."/>
            <person name="Hatakeyama M."/>
            <person name="Paape T."/>
            <person name="Ng C.H."/>
            <person name="Ang C.C."/>
            <person name="Tnah L.H."/>
            <person name="Lee C.T."/>
            <person name="Nishiyama T."/>
            <person name="Sese J."/>
            <person name="O'Brien M.J."/>
            <person name="Copetti D."/>
            <person name="Mohd Noor M.I."/>
            <person name="Ong R.C."/>
            <person name="Putra M."/>
            <person name="Sireger I.Z."/>
            <person name="Indrioko S."/>
            <person name="Kosugi Y."/>
            <person name="Izuno A."/>
            <person name="Isagi Y."/>
            <person name="Lee S.L."/>
            <person name="Shimizu K.K."/>
        </authorList>
    </citation>
    <scope>NUCLEOTIDE SEQUENCE [LARGE SCALE GENOMIC DNA]</scope>
    <source>
        <strain evidence="1">214</strain>
    </source>
</reference>
<organism evidence="1 2">
    <name type="scientific">Rubroshorea leprosula</name>
    <dbReference type="NCBI Taxonomy" id="152421"/>
    <lineage>
        <taxon>Eukaryota</taxon>
        <taxon>Viridiplantae</taxon>
        <taxon>Streptophyta</taxon>
        <taxon>Embryophyta</taxon>
        <taxon>Tracheophyta</taxon>
        <taxon>Spermatophyta</taxon>
        <taxon>Magnoliopsida</taxon>
        <taxon>eudicotyledons</taxon>
        <taxon>Gunneridae</taxon>
        <taxon>Pentapetalae</taxon>
        <taxon>rosids</taxon>
        <taxon>malvids</taxon>
        <taxon>Malvales</taxon>
        <taxon>Dipterocarpaceae</taxon>
        <taxon>Rubroshorea</taxon>
    </lineage>
</organism>
<dbReference type="PANTHER" id="PTHR31755:SF3">
    <property type="entry name" value="EXOCYST COMPLEX COMPONENT SEC6"/>
    <property type="match status" value="1"/>
</dbReference>
<gene>
    <name evidence="1" type="ORF">SLEP1_g2045</name>
</gene>
<dbReference type="Proteomes" id="UP001054252">
    <property type="component" value="Unassembled WGS sequence"/>
</dbReference>
<comment type="caution">
    <text evidence="1">The sequence shown here is derived from an EMBL/GenBank/DDBJ whole genome shotgun (WGS) entry which is preliminary data.</text>
</comment>
<dbReference type="GO" id="GO:0009941">
    <property type="term" value="C:chloroplast envelope"/>
    <property type="evidence" value="ECO:0007669"/>
    <property type="project" value="TreeGrafter"/>
</dbReference>
<keyword evidence="2" id="KW-1185">Reference proteome</keyword>
<evidence type="ECO:0000313" key="1">
    <source>
        <dbReference type="EMBL" id="GKU87685.1"/>
    </source>
</evidence>
<dbReference type="AlphaFoldDB" id="A0AAV5HRP4"/>
<dbReference type="InterPro" id="IPR040320">
    <property type="entry name" value="At4g37920-like"/>
</dbReference>